<dbReference type="CDD" id="cd14810">
    <property type="entry name" value="bZIP_u1"/>
    <property type="match status" value="1"/>
</dbReference>
<evidence type="ECO:0000313" key="10">
    <source>
        <dbReference type="Proteomes" id="UP001295794"/>
    </source>
</evidence>
<feature type="compositionally biased region" description="Low complexity" evidence="7">
    <location>
        <begin position="164"/>
        <end position="173"/>
    </location>
</feature>
<feature type="region of interest" description="Disordered" evidence="7">
    <location>
        <begin position="46"/>
        <end position="88"/>
    </location>
</feature>
<reference evidence="9" key="1">
    <citation type="submission" date="2023-11" db="EMBL/GenBank/DDBJ databases">
        <authorList>
            <person name="De Vega J J."/>
            <person name="De Vega J J."/>
        </authorList>
    </citation>
    <scope>NUCLEOTIDE SEQUENCE</scope>
</reference>
<comment type="similarity">
    <text evidence="2">Belongs to the bZIP family.</text>
</comment>
<dbReference type="PROSITE" id="PS00036">
    <property type="entry name" value="BZIP_BASIC"/>
    <property type="match status" value="1"/>
</dbReference>
<dbReference type="PANTHER" id="PTHR47416:SF8">
    <property type="entry name" value="BASIC-LEUCINE ZIPPER TRANSCRIPTION FACTOR E-RELATED"/>
    <property type="match status" value="1"/>
</dbReference>
<evidence type="ECO:0000256" key="2">
    <source>
        <dbReference type="ARBA" id="ARBA00007163"/>
    </source>
</evidence>
<dbReference type="SUPFAM" id="SSF57959">
    <property type="entry name" value="Leucine zipper domain"/>
    <property type="match status" value="1"/>
</dbReference>
<feature type="region of interest" description="Disordered" evidence="7">
    <location>
        <begin position="332"/>
        <end position="380"/>
    </location>
</feature>
<evidence type="ECO:0000256" key="4">
    <source>
        <dbReference type="ARBA" id="ARBA00023125"/>
    </source>
</evidence>
<feature type="compositionally biased region" description="Low complexity" evidence="7">
    <location>
        <begin position="46"/>
        <end position="64"/>
    </location>
</feature>
<dbReference type="PANTHER" id="PTHR47416">
    <property type="entry name" value="BASIC-LEUCINE ZIPPER TRANSCRIPTION FACTOR F-RELATED"/>
    <property type="match status" value="1"/>
</dbReference>
<keyword evidence="10" id="KW-1185">Reference proteome</keyword>
<accession>A0AAD2K429</accession>
<dbReference type="GO" id="GO:0003677">
    <property type="term" value="F:DNA binding"/>
    <property type="evidence" value="ECO:0007669"/>
    <property type="project" value="UniProtKB-KW"/>
</dbReference>
<dbReference type="Proteomes" id="UP001295794">
    <property type="component" value="Unassembled WGS sequence"/>
</dbReference>
<dbReference type="Gene3D" id="1.20.5.170">
    <property type="match status" value="1"/>
</dbReference>
<dbReference type="PROSITE" id="PS50217">
    <property type="entry name" value="BZIP"/>
    <property type="match status" value="1"/>
</dbReference>
<feature type="compositionally biased region" description="Low complexity" evidence="7">
    <location>
        <begin position="347"/>
        <end position="368"/>
    </location>
</feature>
<feature type="compositionally biased region" description="Acidic residues" evidence="7">
    <location>
        <begin position="238"/>
        <end position="247"/>
    </location>
</feature>
<gene>
    <name evidence="9" type="ORF">MYCIT1_LOCUS27101</name>
</gene>
<dbReference type="EMBL" id="CAVNYO010000421">
    <property type="protein sequence ID" value="CAK5277930.1"/>
    <property type="molecule type" value="Genomic_DNA"/>
</dbReference>
<feature type="non-terminal residue" evidence="9">
    <location>
        <position position="673"/>
    </location>
</feature>
<feature type="compositionally biased region" description="Polar residues" evidence="7">
    <location>
        <begin position="548"/>
        <end position="557"/>
    </location>
</feature>
<keyword evidence="6" id="KW-0539">Nucleus</keyword>
<keyword evidence="3" id="KW-0805">Transcription regulation</keyword>
<feature type="domain" description="BZIP" evidence="8">
    <location>
        <begin position="261"/>
        <end position="324"/>
    </location>
</feature>
<evidence type="ECO:0000256" key="3">
    <source>
        <dbReference type="ARBA" id="ARBA00023015"/>
    </source>
</evidence>
<comment type="caution">
    <text evidence="9">The sequence shown here is derived from an EMBL/GenBank/DDBJ whole genome shotgun (WGS) entry which is preliminary data.</text>
</comment>
<feature type="region of interest" description="Disordered" evidence="7">
    <location>
        <begin position="231"/>
        <end position="256"/>
    </location>
</feature>
<feature type="compositionally biased region" description="Low complexity" evidence="7">
    <location>
        <begin position="531"/>
        <end position="546"/>
    </location>
</feature>
<evidence type="ECO:0000259" key="8">
    <source>
        <dbReference type="PROSITE" id="PS50217"/>
    </source>
</evidence>
<name>A0AAD2K429_9AGAR</name>
<evidence type="ECO:0000313" key="9">
    <source>
        <dbReference type="EMBL" id="CAK5277930.1"/>
    </source>
</evidence>
<dbReference type="SMART" id="SM00338">
    <property type="entry name" value="BRLZ"/>
    <property type="match status" value="1"/>
</dbReference>
<dbReference type="GO" id="GO:0005634">
    <property type="term" value="C:nucleus"/>
    <property type="evidence" value="ECO:0007669"/>
    <property type="project" value="UniProtKB-SubCell"/>
</dbReference>
<feature type="compositionally biased region" description="Pro residues" evidence="7">
    <location>
        <begin position="336"/>
        <end position="346"/>
    </location>
</feature>
<dbReference type="InterPro" id="IPR046347">
    <property type="entry name" value="bZIP_sf"/>
</dbReference>
<protein>
    <recommendedName>
        <fullName evidence="8">BZIP domain-containing protein</fullName>
    </recommendedName>
</protein>
<feature type="compositionally biased region" description="Polar residues" evidence="7">
    <location>
        <begin position="65"/>
        <end position="75"/>
    </location>
</feature>
<feature type="region of interest" description="Disordered" evidence="7">
    <location>
        <begin position="159"/>
        <end position="180"/>
    </location>
</feature>
<evidence type="ECO:0000256" key="6">
    <source>
        <dbReference type="ARBA" id="ARBA00023242"/>
    </source>
</evidence>
<dbReference type="InterPro" id="IPR004827">
    <property type="entry name" value="bZIP"/>
</dbReference>
<keyword evidence="5" id="KW-0804">Transcription</keyword>
<feature type="region of interest" description="Disordered" evidence="7">
    <location>
        <begin position="513"/>
        <end position="566"/>
    </location>
</feature>
<evidence type="ECO:0000256" key="7">
    <source>
        <dbReference type="SAM" id="MobiDB-lite"/>
    </source>
</evidence>
<dbReference type="AlphaFoldDB" id="A0AAD2K429"/>
<evidence type="ECO:0000256" key="5">
    <source>
        <dbReference type="ARBA" id="ARBA00023163"/>
    </source>
</evidence>
<organism evidence="9 10">
    <name type="scientific">Mycena citricolor</name>
    <dbReference type="NCBI Taxonomy" id="2018698"/>
    <lineage>
        <taxon>Eukaryota</taxon>
        <taxon>Fungi</taxon>
        <taxon>Dikarya</taxon>
        <taxon>Basidiomycota</taxon>
        <taxon>Agaricomycotina</taxon>
        <taxon>Agaricomycetes</taxon>
        <taxon>Agaricomycetidae</taxon>
        <taxon>Agaricales</taxon>
        <taxon>Marasmiineae</taxon>
        <taxon>Mycenaceae</taxon>
        <taxon>Mycena</taxon>
    </lineage>
</organism>
<sequence>RSPHTIMQVDNPISQPSLFAPSFSAEYSLDLSDIFHNDLFASVPSGSTAASSSSPSSSRATTPSVLTPPQATLDTSFPEIHDGTSPGSLLGFMDEDIKSFDPMSMLNATASNPYAFLSAFGSGNATASSSVPGSTELDGLFAIDPQLVDSPAPAVMTDFEESASPESLSMSPSADDEEDLASTTIVPVKVGGHGKGRKGTVASGGVKKATAAVTAAPNKENAVTFHPSMLLPRKKDGFDDDDDEHELPEDWRPPPEVFQKMTSKEKRQLRNKISARNFRVRRKEYISTLEDNIAERDRLLTAIRAELGSSQSENVALRQEIATLKRTLLENRGPAPVLPPPAPLSPSVPAASPSIAALSSPSIASTSSGRGSPLPTPNTHKDLAANSRFWGGVSSSLGGGFTSVHTVTIPDLLGANPFASSPFASALPAVKEQENLNPALNGIKPSEVLRSGLGLGAGTGAPTSSGDAFGDVNPFTVRNLDSYRMHLWERMAAQYKYNNELPSKTHLPTLPPLTGLASRMPTKHFQSPSTNANSLSSAMSGMSLSGKPSGSTPSVHQRSLEKQRADAEVAQTAMYTAMASQTLLKRLGGAFWDAFSGNENSPSRLAAPKLDADKVRRVLDGTAVLKVVDVDPPSPKVQSSAKTAVPVACTYSLNMASMLEESMRSLSLGKKSQ</sequence>
<comment type="subcellular location">
    <subcellularLocation>
        <location evidence="1">Nucleus</location>
    </subcellularLocation>
</comment>
<proteinExistence type="inferred from homology"/>
<keyword evidence="4" id="KW-0238">DNA-binding</keyword>
<dbReference type="GO" id="GO:0003700">
    <property type="term" value="F:DNA-binding transcription factor activity"/>
    <property type="evidence" value="ECO:0007669"/>
    <property type="project" value="InterPro"/>
</dbReference>
<evidence type="ECO:0000256" key="1">
    <source>
        <dbReference type="ARBA" id="ARBA00004123"/>
    </source>
</evidence>